<evidence type="ECO:0000256" key="7">
    <source>
        <dbReference type="ARBA" id="ARBA00025100"/>
    </source>
</evidence>
<dbReference type="GO" id="GO:0055085">
    <property type="term" value="P:transmembrane transport"/>
    <property type="evidence" value="ECO:0007669"/>
    <property type="project" value="InterPro"/>
</dbReference>
<evidence type="ECO:0000256" key="2">
    <source>
        <dbReference type="ARBA" id="ARBA00004308"/>
    </source>
</evidence>
<comment type="subcellular location">
    <subcellularLocation>
        <location evidence="2">Endomembrane system</location>
    </subcellularLocation>
    <subcellularLocation>
        <location evidence="1">Membrane</location>
        <topology evidence="1">Multi-pass membrane protein</topology>
    </subcellularLocation>
</comment>
<comment type="similarity">
    <text evidence="8">Belongs to the auxin efflux carrier (TC 2.A.69.2) family.</text>
</comment>
<gene>
    <name evidence="11" type="ORF">CYCCA115_LOCUS8945</name>
</gene>
<name>A0AAD2FJ65_9STRA</name>
<reference evidence="11" key="1">
    <citation type="submission" date="2023-08" db="EMBL/GenBank/DDBJ databases">
        <authorList>
            <person name="Audoor S."/>
            <person name="Bilcke G."/>
        </authorList>
    </citation>
    <scope>NUCLEOTIDE SEQUENCE</scope>
</reference>
<evidence type="ECO:0000256" key="8">
    <source>
        <dbReference type="ARBA" id="ARBA00025752"/>
    </source>
</evidence>
<evidence type="ECO:0000256" key="10">
    <source>
        <dbReference type="SAM" id="Phobius"/>
    </source>
</evidence>
<keyword evidence="5 10" id="KW-1133">Transmembrane helix</keyword>
<sequence>MASTVGIVIIAAAQSVAKAFTIGLVGYVSVKFPKDNPFLPQKLVGTFSRFTFHTLMLSLIYGTIARAITLESIGDYWYVVVGAFFVLGISYVVATIMQCLIPIANVYDFRALRISVTFPNIVALPILIFPSLCEFPLVHNGYMRAQFGDDGLSPEEMEEKCVEQANTLIFCYFFGFMFLFWGVGYPQLIGAAQEKALEASNASTKSEESRQEEEPPSQTENSHQSPSPVGIDAGEADQQQNEENSAIGDTRAKDDRGSEENRFGVFSNTINACKKTFTSPGFIASILGFITACIPPLQRALFEAEAPLRFLGSAIEALGTASSSMSTIIVAASLVPPKDESDSAREVNTSHENGNVGDLVATPTNVQGDRRARITSLRHSISSRSIRMVKAMTRSTPEMRRLYLWFCLSRLVVAPAFVVGIVLALDCGFHVLDPVPNLALLVVIVNSCLPGASIIVVLLKSQMVLEETATVVAKVYFVCYIVCIFTIAAWTAVGLYITIPDEDGNTFCSRQ</sequence>
<feature type="region of interest" description="Disordered" evidence="9">
    <location>
        <begin position="200"/>
        <end position="259"/>
    </location>
</feature>
<keyword evidence="4 10" id="KW-0812">Transmembrane</keyword>
<evidence type="ECO:0000256" key="5">
    <source>
        <dbReference type="ARBA" id="ARBA00022989"/>
    </source>
</evidence>
<organism evidence="11 12">
    <name type="scientific">Cylindrotheca closterium</name>
    <dbReference type="NCBI Taxonomy" id="2856"/>
    <lineage>
        <taxon>Eukaryota</taxon>
        <taxon>Sar</taxon>
        <taxon>Stramenopiles</taxon>
        <taxon>Ochrophyta</taxon>
        <taxon>Bacillariophyta</taxon>
        <taxon>Bacillariophyceae</taxon>
        <taxon>Bacillariophycidae</taxon>
        <taxon>Bacillariales</taxon>
        <taxon>Bacillariaceae</taxon>
        <taxon>Cylindrotheca</taxon>
    </lineage>
</organism>
<dbReference type="GO" id="GO:0012505">
    <property type="term" value="C:endomembrane system"/>
    <property type="evidence" value="ECO:0007669"/>
    <property type="project" value="UniProtKB-SubCell"/>
</dbReference>
<feature type="transmembrane region" description="Helical" evidence="10">
    <location>
        <begin position="437"/>
        <end position="459"/>
    </location>
</feature>
<evidence type="ECO:0000256" key="1">
    <source>
        <dbReference type="ARBA" id="ARBA00004141"/>
    </source>
</evidence>
<keyword evidence="3" id="KW-0813">Transport</keyword>
<evidence type="ECO:0000256" key="6">
    <source>
        <dbReference type="ARBA" id="ARBA00023136"/>
    </source>
</evidence>
<feature type="transmembrane region" description="Helical" evidence="10">
    <location>
        <begin position="50"/>
        <end position="70"/>
    </location>
</feature>
<accession>A0AAD2FJ65</accession>
<feature type="transmembrane region" description="Helical" evidence="10">
    <location>
        <begin position="112"/>
        <end position="132"/>
    </location>
</feature>
<keyword evidence="12" id="KW-1185">Reference proteome</keyword>
<evidence type="ECO:0000256" key="9">
    <source>
        <dbReference type="SAM" id="MobiDB-lite"/>
    </source>
</evidence>
<dbReference type="AlphaFoldDB" id="A0AAD2FJ65"/>
<dbReference type="InterPro" id="IPR004776">
    <property type="entry name" value="Mem_transp_PIN-like"/>
</dbReference>
<feature type="compositionally biased region" description="Basic and acidic residues" evidence="9">
    <location>
        <begin position="339"/>
        <end position="349"/>
    </location>
</feature>
<evidence type="ECO:0000256" key="4">
    <source>
        <dbReference type="ARBA" id="ARBA00022692"/>
    </source>
</evidence>
<feature type="transmembrane region" description="Helical" evidence="10">
    <location>
        <begin position="471"/>
        <end position="497"/>
    </location>
</feature>
<dbReference type="GO" id="GO:0016020">
    <property type="term" value="C:membrane"/>
    <property type="evidence" value="ECO:0007669"/>
    <property type="project" value="UniProtKB-SubCell"/>
</dbReference>
<keyword evidence="6 10" id="KW-0472">Membrane</keyword>
<evidence type="ECO:0000313" key="12">
    <source>
        <dbReference type="Proteomes" id="UP001295423"/>
    </source>
</evidence>
<comment type="function">
    <text evidence="7">Involved in cellular auxin homeostasis by regulating auxin metabolism. Regulates intracellular auxin accumulation at the endoplasmic reticulum and thus auxin availability for nuclear auxin signaling.</text>
</comment>
<dbReference type="InterPro" id="IPR045033">
    <property type="entry name" value="PILS1/3/4/5/7"/>
</dbReference>
<feature type="transmembrane region" description="Helical" evidence="10">
    <location>
        <begin position="402"/>
        <end position="425"/>
    </location>
</feature>
<feature type="transmembrane region" description="Helical" evidence="10">
    <location>
        <begin position="6"/>
        <end position="30"/>
    </location>
</feature>
<dbReference type="PANTHER" id="PTHR31651">
    <property type="match status" value="1"/>
</dbReference>
<dbReference type="PANTHER" id="PTHR31651:SF33">
    <property type="entry name" value="PROTEIN PIN-LIKES 1"/>
    <property type="match status" value="1"/>
</dbReference>
<evidence type="ECO:0000256" key="3">
    <source>
        <dbReference type="ARBA" id="ARBA00022448"/>
    </source>
</evidence>
<feature type="transmembrane region" description="Helical" evidence="10">
    <location>
        <begin position="167"/>
        <end position="185"/>
    </location>
</feature>
<feature type="transmembrane region" description="Helical" evidence="10">
    <location>
        <begin position="76"/>
        <end position="100"/>
    </location>
</feature>
<protein>
    <submittedName>
        <fullName evidence="11">Uncharacterized protein</fullName>
    </submittedName>
</protein>
<comment type="caution">
    <text evidence="11">The sequence shown here is derived from an EMBL/GenBank/DDBJ whole genome shotgun (WGS) entry which is preliminary data.</text>
</comment>
<dbReference type="Proteomes" id="UP001295423">
    <property type="component" value="Unassembled WGS sequence"/>
</dbReference>
<feature type="compositionally biased region" description="Basic and acidic residues" evidence="9">
    <location>
        <begin position="250"/>
        <end position="259"/>
    </location>
</feature>
<dbReference type="Pfam" id="PF03547">
    <property type="entry name" value="Mem_trans"/>
    <property type="match status" value="1"/>
</dbReference>
<proteinExistence type="inferred from homology"/>
<feature type="region of interest" description="Disordered" evidence="9">
    <location>
        <begin position="339"/>
        <end position="362"/>
    </location>
</feature>
<evidence type="ECO:0000313" key="11">
    <source>
        <dbReference type="EMBL" id="CAJ1944553.1"/>
    </source>
</evidence>
<dbReference type="EMBL" id="CAKOGP040001224">
    <property type="protein sequence ID" value="CAJ1944553.1"/>
    <property type="molecule type" value="Genomic_DNA"/>
</dbReference>